<dbReference type="Pfam" id="PF07896">
    <property type="entry name" value="DUF1674"/>
    <property type="match status" value="1"/>
</dbReference>
<accession>A0AAW0YN05</accession>
<dbReference type="GO" id="GO:0034553">
    <property type="term" value="P:mitochondrial respiratory chain complex II assembly"/>
    <property type="evidence" value="ECO:0007669"/>
    <property type="project" value="TreeGrafter"/>
</dbReference>
<evidence type="ECO:0000313" key="5">
    <source>
        <dbReference type="Proteomes" id="UP001388673"/>
    </source>
</evidence>
<dbReference type="InterPro" id="IPR012875">
    <property type="entry name" value="SDHF4"/>
</dbReference>
<dbReference type="KEGG" id="kne:92180836"/>
<proteinExistence type="inferred from homology"/>
<organism evidence="4 5">
    <name type="scientific">Kwoniella newhampshirensis</name>
    <dbReference type="NCBI Taxonomy" id="1651941"/>
    <lineage>
        <taxon>Eukaryota</taxon>
        <taxon>Fungi</taxon>
        <taxon>Dikarya</taxon>
        <taxon>Basidiomycota</taxon>
        <taxon>Agaricomycotina</taxon>
        <taxon>Tremellomycetes</taxon>
        <taxon>Tremellales</taxon>
        <taxon>Cryptococcaceae</taxon>
        <taxon>Kwoniella</taxon>
    </lineage>
</organism>
<dbReference type="RefSeq" id="XP_066803077.1">
    <property type="nucleotide sequence ID" value="XM_066946685.1"/>
</dbReference>
<name>A0AAW0YN05_9TREE</name>
<dbReference type="Proteomes" id="UP001388673">
    <property type="component" value="Unassembled WGS sequence"/>
</dbReference>
<dbReference type="AlphaFoldDB" id="A0AAW0YN05"/>
<comment type="similarity">
    <text evidence="1">Belongs to the SDHAF4 family.</text>
</comment>
<feature type="region of interest" description="Disordered" evidence="3">
    <location>
        <begin position="64"/>
        <end position="134"/>
    </location>
</feature>
<dbReference type="GO" id="GO:0005739">
    <property type="term" value="C:mitochondrion"/>
    <property type="evidence" value="ECO:0007669"/>
    <property type="project" value="TreeGrafter"/>
</dbReference>
<dbReference type="GeneID" id="92180836"/>
<dbReference type="EMBL" id="JBCAWK010000006">
    <property type="protein sequence ID" value="KAK8854839.1"/>
    <property type="molecule type" value="Genomic_DNA"/>
</dbReference>
<evidence type="ECO:0000256" key="3">
    <source>
        <dbReference type="SAM" id="MobiDB-lite"/>
    </source>
</evidence>
<keyword evidence="5" id="KW-1185">Reference proteome</keyword>
<evidence type="ECO:0000313" key="4">
    <source>
        <dbReference type="EMBL" id="KAK8854839.1"/>
    </source>
</evidence>
<comment type="caution">
    <text evidence="4">The sequence shown here is derived from an EMBL/GenBank/DDBJ whole genome shotgun (WGS) entry which is preliminary data.</text>
</comment>
<reference evidence="4 5" key="1">
    <citation type="journal article" date="2024" name="bioRxiv">
        <title>Comparative genomics of Cryptococcus and Kwoniella reveals pathogenesis evolution and contrasting karyotype dynamics via intercentromeric recombination or chromosome fusion.</title>
        <authorList>
            <person name="Coelho M.A."/>
            <person name="David-Palma M."/>
            <person name="Shea T."/>
            <person name="Bowers K."/>
            <person name="McGinley-Smith S."/>
            <person name="Mohammad A.W."/>
            <person name="Gnirke A."/>
            <person name="Yurkov A.M."/>
            <person name="Nowrousian M."/>
            <person name="Sun S."/>
            <person name="Cuomo C.A."/>
            <person name="Heitman J."/>
        </authorList>
    </citation>
    <scope>NUCLEOTIDE SEQUENCE [LARGE SCALE GENOMIC DNA]</scope>
    <source>
        <strain evidence="4 5">CBS 13917</strain>
    </source>
</reference>
<feature type="compositionally biased region" description="Basic and acidic residues" evidence="3">
    <location>
        <begin position="84"/>
        <end position="99"/>
    </location>
</feature>
<dbReference type="PANTHER" id="PTHR28524:SF3">
    <property type="entry name" value="SUCCINATE DEHYDROGENASE ASSEMBLY FACTOR 4, MITOCHONDRIAL"/>
    <property type="match status" value="1"/>
</dbReference>
<sequence>MFSRFPLRAVLPRSSTITKPHSSLLLRRTFIVPSSPLLNRSDFSKPGPPPLPPAEQAEFDRLIKANQTVGASPAIVDDPSLGAKETEHRDMRRGPRPEFEGEVNPKTGERGGPKNDPFIAGDNDWQFGGRVTDF</sequence>
<dbReference type="PANTHER" id="PTHR28524">
    <property type="entry name" value="SUCCINATE DEHYDROGENASE ASSEMBLY FACTOR 4, MITOCHONDRIAL"/>
    <property type="match status" value="1"/>
</dbReference>
<protein>
    <recommendedName>
        <fullName evidence="2">Succinate dehydrogenase assembly factor 4, mitochondrial</fullName>
    </recommendedName>
</protein>
<evidence type="ECO:0000256" key="2">
    <source>
        <dbReference type="ARBA" id="ARBA00022170"/>
    </source>
</evidence>
<evidence type="ECO:0000256" key="1">
    <source>
        <dbReference type="ARBA" id="ARBA00005701"/>
    </source>
</evidence>
<gene>
    <name evidence="4" type="ORF">IAR55_003578</name>
</gene>